<keyword evidence="4" id="KW-0732">Signal</keyword>
<dbReference type="InterPro" id="IPR058627">
    <property type="entry name" value="MdtA-like_C"/>
</dbReference>
<dbReference type="InterPro" id="IPR058625">
    <property type="entry name" value="MdtA-like_BSH"/>
</dbReference>
<dbReference type="PROSITE" id="PS51257">
    <property type="entry name" value="PROKAR_LIPOPROTEIN"/>
    <property type="match status" value="1"/>
</dbReference>
<dbReference type="EMBL" id="FUYZ01000004">
    <property type="protein sequence ID" value="SKB88371.1"/>
    <property type="molecule type" value="Genomic_DNA"/>
</dbReference>
<gene>
    <name evidence="9" type="ORF">SAMN05660477_01680</name>
</gene>
<dbReference type="PANTHER" id="PTHR30158:SF23">
    <property type="entry name" value="MULTIDRUG RESISTANCE PROTEIN MEXA"/>
    <property type="match status" value="1"/>
</dbReference>
<dbReference type="Gene3D" id="2.40.30.170">
    <property type="match status" value="1"/>
</dbReference>
<evidence type="ECO:0000259" key="6">
    <source>
        <dbReference type="Pfam" id="PF25917"/>
    </source>
</evidence>
<dbReference type="SUPFAM" id="SSF111369">
    <property type="entry name" value="HlyD-like secretion proteins"/>
    <property type="match status" value="1"/>
</dbReference>
<evidence type="ECO:0000259" key="5">
    <source>
        <dbReference type="Pfam" id="PF25876"/>
    </source>
</evidence>
<reference evidence="9 10" key="1">
    <citation type="submission" date="2017-02" db="EMBL/GenBank/DDBJ databases">
        <authorList>
            <person name="Peterson S.W."/>
        </authorList>
    </citation>
    <scope>NUCLEOTIDE SEQUENCE [LARGE SCALE GENOMIC DNA]</scope>
    <source>
        <strain evidence="9 10">DSM 22323</strain>
    </source>
</reference>
<dbReference type="PANTHER" id="PTHR30158">
    <property type="entry name" value="ACRA/E-RELATED COMPONENT OF DRUG EFFLUX TRANSPORTER"/>
    <property type="match status" value="1"/>
</dbReference>
<dbReference type="InterPro" id="IPR058626">
    <property type="entry name" value="MdtA-like_b-barrel"/>
</dbReference>
<dbReference type="OrthoDB" id="9801814at2"/>
<evidence type="ECO:0000256" key="4">
    <source>
        <dbReference type="SAM" id="SignalP"/>
    </source>
</evidence>
<feature type="domain" description="Multidrug resistance protein MdtA-like beta-barrel" evidence="7">
    <location>
        <begin position="203"/>
        <end position="272"/>
    </location>
</feature>
<dbReference type="Gene3D" id="2.40.420.20">
    <property type="match status" value="1"/>
</dbReference>
<feature type="chain" id="PRO_5012097670" evidence="4">
    <location>
        <begin position="21"/>
        <end position="360"/>
    </location>
</feature>
<evidence type="ECO:0000256" key="3">
    <source>
        <dbReference type="SAM" id="Coils"/>
    </source>
</evidence>
<sequence>MQIKYWIIGLVALLSVSSCGKENAAKKDDVKAVPVLTIKEKDTLVSNQFVADIQAKKNIEIHSRMSGIMQHVYAHEGQFVKRGQLLFKISDAELQIDLLKANATLKQAQADVRIAEVEVSQLQSLFNKNFVAKNELDMMKAKLSAAQARRSYADAERKAVLQKVSFTNITAPFDGVIDVIPFKDGSLVENGSLLTTLSYLDQIYAYFSIPENLYFELQKNDKLNNSNKIELVLPNGAKYDFNGVLKTAEGEIDQATGSIRYKVEFPNADRLIKHGTSGKLVISDFQPKSIIIPQKATFSIQDKVYVFVVDAANKVKMKNITIANTLRDSYMVESGLKTGDRIVLEGTQALRDGQTIRVKK</sequence>
<dbReference type="Gene3D" id="2.40.50.100">
    <property type="match status" value="1"/>
</dbReference>
<dbReference type="AlphaFoldDB" id="A0A1T5EWV5"/>
<protein>
    <submittedName>
        <fullName evidence="9">Membrane fusion protein, multidrug efflux system</fullName>
    </submittedName>
</protein>
<accession>A0A1T5EWV5</accession>
<dbReference type="RefSeq" id="WP_079666917.1">
    <property type="nucleotide sequence ID" value="NZ_FUYZ01000004.1"/>
</dbReference>
<dbReference type="GO" id="GO:0030313">
    <property type="term" value="C:cell envelope"/>
    <property type="evidence" value="ECO:0007669"/>
    <property type="project" value="UniProtKB-SubCell"/>
</dbReference>
<dbReference type="GO" id="GO:0046677">
    <property type="term" value="P:response to antibiotic"/>
    <property type="evidence" value="ECO:0007669"/>
    <property type="project" value="TreeGrafter"/>
</dbReference>
<dbReference type="Proteomes" id="UP000191112">
    <property type="component" value="Unassembled WGS sequence"/>
</dbReference>
<feature type="domain" description="Multidrug resistance protein MdtA-like alpha-helical hairpin" evidence="5">
    <location>
        <begin position="98"/>
        <end position="155"/>
    </location>
</feature>
<evidence type="ECO:0000256" key="2">
    <source>
        <dbReference type="ARBA" id="ARBA00009477"/>
    </source>
</evidence>
<dbReference type="GO" id="GO:0005886">
    <property type="term" value="C:plasma membrane"/>
    <property type="evidence" value="ECO:0007669"/>
    <property type="project" value="TreeGrafter"/>
</dbReference>
<keyword evidence="3" id="KW-0175">Coiled coil</keyword>
<dbReference type="InterPro" id="IPR006143">
    <property type="entry name" value="RND_pump_MFP"/>
</dbReference>
<feature type="signal peptide" evidence="4">
    <location>
        <begin position="1"/>
        <end position="20"/>
    </location>
</feature>
<evidence type="ECO:0000259" key="7">
    <source>
        <dbReference type="Pfam" id="PF25944"/>
    </source>
</evidence>
<organism evidence="9 10">
    <name type="scientific">Soonwooa buanensis</name>
    <dbReference type="NCBI Taxonomy" id="619805"/>
    <lineage>
        <taxon>Bacteria</taxon>
        <taxon>Pseudomonadati</taxon>
        <taxon>Bacteroidota</taxon>
        <taxon>Flavobacteriia</taxon>
        <taxon>Flavobacteriales</taxon>
        <taxon>Weeksellaceae</taxon>
        <taxon>Chryseobacterium group</taxon>
        <taxon>Soonwooa</taxon>
    </lineage>
</organism>
<name>A0A1T5EWV5_9FLAO</name>
<evidence type="ECO:0000313" key="9">
    <source>
        <dbReference type="EMBL" id="SKB88371.1"/>
    </source>
</evidence>
<proteinExistence type="inferred from homology"/>
<dbReference type="Pfam" id="PF25944">
    <property type="entry name" value="Beta-barrel_RND"/>
    <property type="match status" value="1"/>
</dbReference>
<keyword evidence="10" id="KW-1185">Reference proteome</keyword>
<feature type="domain" description="Multidrug resistance protein MdtA-like barrel-sandwich hybrid" evidence="6">
    <location>
        <begin position="58"/>
        <end position="192"/>
    </location>
</feature>
<evidence type="ECO:0000256" key="1">
    <source>
        <dbReference type="ARBA" id="ARBA00004196"/>
    </source>
</evidence>
<dbReference type="Pfam" id="PF25917">
    <property type="entry name" value="BSH_RND"/>
    <property type="match status" value="1"/>
</dbReference>
<dbReference type="Pfam" id="PF25967">
    <property type="entry name" value="RND-MFP_C"/>
    <property type="match status" value="1"/>
</dbReference>
<feature type="coiled-coil region" evidence="3">
    <location>
        <begin position="98"/>
        <end position="158"/>
    </location>
</feature>
<dbReference type="InterPro" id="IPR058624">
    <property type="entry name" value="MdtA-like_HH"/>
</dbReference>
<dbReference type="STRING" id="619805.SAMN05660477_01680"/>
<comment type="similarity">
    <text evidence="2">Belongs to the membrane fusion protein (MFP) (TC 8.A.1) family.</text>
</comment>
<feature type="domain" description="Multidrug resistance protein MdtA-like C-terminal permuted SH3" evidence="8">
    <location>
        <begin position="290"/>
        <end position="348"/>
    </location>
</feature>
<dbReference type="NCBIfam" id="TIGR01730">
    <property type="entry name" value="RND_mfp"/>
    <property type="match status" value="1"/>
</dbReference>
<dbReference type="GO" id="GO:0022857">
    <property type="term" value="F:transmembrane transporter activity"/>
    <property type="evidence" value="ECO:0007669"/>
    <property type="project" value="InterPro"/>
</dbReference>
<evidence type="ECO:0000313" key="10">
    <source>
        <dbReference type="Proteomes" id="UP000191112"/>
    </source>
</evidence>
<evidence type="ECO:0000259" key="8">
    <source>
        <dbReference type="Pfam" id="PF25967"/>
    </source>
</evidence>
<dbReference type="Pfam" id="PF25876">
    <property type="entry name" value="HH_MFP_RND"/>
    <property type="match status" value="1"/>
</dbReference>
<comment type="subcellular location">
    <subcellularLocation>
        <location evidence="1">Cell envelope</location>
    </subcellularLocation>
</comment>
<dbReference type="Gene3D" id="1.10.287.470">
    <property type="entry name" value="Helix hairpin bin"/>
    <property type="match status" value="1"/>
</dbReference>